<dbReference type="FunFam" id="1.10.10.820:FF:000001">
    <property type="entry name" value="Myosin heavy chain"/>
    <property type="match status" value="1"/>
</dbReference>
<dbReference type="CDD" id="cd14473">
    <property type="entry name" value="FERM_B-lobe"/>
    <property type="match status" value="2"/>
</dbReference>
<dbReference type="Gene3D" id="3.40.850.10">
    <property type="entry name" value="Kinesin motor domain"/>
    <property type="match status" value="1"/>
</dbReference>
<dbReference type="PANTHER" id="PTHR46049:SF5">
    <property type="entry name" value="PLECKSTRIN HOMOLOGY DOMAIN-CONTAINING FAMILY H MEMBER 3"/>
    <property type="match status" value="1"/>
</dbReference>
<dbReference type="SMART" id="SM00314">
    <property type="entry name" value="RA"/>
    <property type="match status" value="2"/>
</dbReference>
<dbReference type="Pfam" id="PF02174">
    <property type="entry name" value="IRS"/>
    <property type="match status" value="1"/>
</dbReference>
<dbReference type="Gene3D" id="3.10.20.90">
    <property type="entry name" value="Phosphatidylinositol 3-kinase Catalytic Subunit, Chain A, domain 1"/>
    <property type="match status" value="2"/>
</dbReference>
<dbReference type="EMBL" id="JBJQND010000006">
    <property type="protein sequence ID" value="KAL3874589.1"/>
    <property type="molecule type" value="Genomic_DNA"/>
</dbReference>
<feature type="region of interest" description="Disordered" evidence="12">
    <location>
        <begin position="1037"/>
        <end position="1067"/>
    </location>
</feature>
<feature type="domain" description="Ras-associating" evidence="14">
    <location>
        <begin position="1858"/>
        <end position="1940"/>
    </location>
</feature>
<dbReference type="InterPro" id="IPR029071">
    <property type="entry name" value="Ubiquitin-like_domsf"/>
</dbReference>
<dbReference type="GO" id="GO:0016459">
    <property type="term" value="C:myosin complex"/>
    <property type="evidence" value="ECO:0007669"/>
    <property type="project" value="UniProtKB-KW"/>
</dbReference>
<evidence type="ECO:0000256" key="7">
    <source>
        <dbReference type="ARBA" id="ARBA00023123"/>
    </source>
</evidence>
<dbReference type="Proteomes" id="UP001634394">
    <property type="component" value="Unassembled WGS sequence"/>
</dbReference>
<evidence type="ECO:0000259" key="13">
    <source>
        <dbReference type="PROSITE" id="PS50057"/>
    </source>
</evidence>
<reference evidence="17 18" key="1">
    <citation type="submission" date="2024-11" db="EMBL/GenBank/DDBJ databases">
        <title>Chromosome-level genome assembly of the freshwater bivalve Anodonta woodiana.</title>
        <authorList>
            <person name="Chen X."/>
        </authorList>
    </citation>
    <scope>NUCLEOTIDE SEQUENCE [LARGE SCALE GENOMIC DNA]</scope>
    <source>
        <strain evidence="17">MN2024</strain>
        <tissue evidence="17">Gills</tissue>
    </source>
</reference>
<feature type="coiled-coil region" evidence="11">
    <location>
        <begin position="736"/>
        <end position="783"/>
    </location>
</feature>
<keyword evidence="4" id="KW-0963">Cytoplasm</keyword>
<dbReference type="GO" id="GO:0005737">
    <property type="term" value="C:cytoplasm"/>
    <property type="evidence" value="ECO:0007669"/>
    <property type="project" value="UniProtKB-SubCell"/>
</dbReference>
<proteinExistence type="inferred from homology"/>
<comment type="subcellular location">
    <subcellularLocation>
        <location evidence="1">Cytoplasm</location>
    </subcellularLocation>
</comment>
<evidence type="ECO:0000256" key="9">
    <source>
        <dbReference type="ARBA" id="ARBA00023203"/>
    </source>
</evidence>
<dbReference type="Gene3D" id="1.20.5.190">
    <property type="match status" value="1"/>
</dbReference>
<evidence type="ECO:0000256" key="2">
    <source>
        <dbReference type="ARBA" id="ARBA00008314"/>
    </source>
</evidence>
<dbReference type="InterPro" id="IPR019748">
    <property type="entry name" value="FERM_central"/>
</dbReference>
<feature type="domain" description="MyTH4" evidence="15">
    <location>
        <begin position="1687"/>
        <end position="1846"/>
    </location>
</feature>
<dbReference type="GO" id="GO:0005096">
    <property type="term" value="F:GTPase activator activity"/>
    <property type="evidence" value="ECO:0007669"/>
    <property type="project" value="UniProtKB-KW"/>
</dbReference>
<protein>
    <submittedName>
        <fullName evidence="17">Uncharacterized protein</fullName>
    </submittedName>
</protein>
<evidence type="ECO:0000256" key="10">
    <source>
        <dbReference type="PROSITE-ProRule" id="PRU00782"/>
    </source>
</evidence>
<dbReference type="SUPFAM" id="SSF50729">
    <property type="entry name" value="PH domain-like"/>
    <property type="match status" value="2"/>
</dbReference>
<dbReference type="Pfam" id="PF21989">
    <property type="entry name" value="RA_2"/>
    <property type="match status" value="2"/>
</dbReference>
<dbReference type="SMART" id="SM00015">
    <property type="entry name" value="IQ"/>
    <property type="match status" value="3"/>
</dbReference>
<dbReference type="GO" id="GO:0003779">
    <property type="term" value="F:actin binding"/>
    <property type="evidence" value="ECO:0007669"/>
    <property type="project" value="UniProtKB-KW"/>
</dbReference>
<dbReference type="InterPro" id="IPR014352">
    <property type="entry name" value="FERM/acyl-CoA-bd_prot_sf"/>
</dbReference>
<dbReference type="CDD" id="cd17208">
    <property type="entry name" value="FERM_F1_DdMyo7_like"/>
    <property type="match status" value="1"/>
</dbReference>
<dbReference type="PROSITE" id="PS51456">
    <property type="entry name" value="MYOSIN_MOTOR"/>
    <property type="match status" value="1"/>
</dbReference>
<keyword evidence="9 10" id="KW-0009">Actin-binding</keyword>
<evidence type="ECO:0000256" key="12">
    <source>
        <dbReference type="SAM" id="MobiDB-lite"/>
    </source>
</evidence>
<keyword evidence="8 10" id="KW-0505">Motor protein</keyword>
<dbReference type="Gene3D" id="1.20.80.10">
    <property type="match status" value="2"/>
</dbReference>
<keyword evidence="7 10" id="KW-0518">Myosin</keyword>
<dbReference type="InterPro" id="IPR001609">
    <property type="entry name" value="Myosin_head_motor_dom-like"/>
</dbReference>
<dbReference type="Gene3D" id="1.10.10.820">
    <property type="match status" value="1"/>
</dbReference>
<dbReference type="InterPro" id="IPR002404">
    <property type="entry name" value="IRS_PTB"/>
</dbReference>
<evidence type="ECO:0000313" key="18">
    <source>
        <dbReference type="Proteomes" id="UP001634394"/>
    </source>
</evidence>
<dbReference type="Gene3D" id="2.30.29.30">
    <property type="entry name" value="Pleckstrin-homology domain (PH domain)/Phosphotyrosine-binding domain (PTB)"/>
    <property type="match status" value="2"/>
</dbReference>
<feature type="binding site" evidence="10">
    <location>
        <begin position="77"/>
        <end position="84"/>
    </location>
    <ligand>
        <name>ATP</name>
        <dbReference type="ChEBI" id="CHEBI:30616"/>
    </ligand>
</feature>
<dbReference type="PRINTS" id="PR00193">
    <property type="entry name" value="MYOSINHEAVY"/>
</dbReference>
<evidence type="ECO:0000313" key="17">
    <source>
        <dbReference type="EMBL" id="KAL3874589.1"/>
    </source>
</evidence>
<comment type="similarity">
    <text evidence="2 10">Belongs to the TRAFAC class myosin-kinesin ATPase superfamily. Myosin family.</text>
</comment>
<dbReference type="InterPro" id="IPR035963">
    <property type="entry name" value="FERM_2"/>
</dbReference>
<dbReference type="InterPro" id="IPR038185">
    <property type="entry name" value="MyTH4_dom_sf"/>
</dbReference>
<dbReference type="SMART" id="SM00295">
    <property type="entry name" value="B41"/>
    <property type="match status" value="2"/>
</dbReference>
<evidence type="ECO:0000256" key="5">
    <source>
        <dbReference type="ARBA" id="ARBA00022741"/>
    </source>
</evidence>
<evidence type="ECO:0000259" key="15">
    <source>
        <dbReference type="PROSITE" id="PS51016"/>
    </source>
</evidence>
<dbReference type="InterPro" id="IPR027417">
    <property type="entry name" value="P-loop_NTPase"/>
</dbReference>
<evidence type="ECO:0000256" key="4">
    <source>
        <dbReference type="ARBA" id="ARBA00022490"/>
    </source>
</evidence>
<comment type="caution">
    <text evidence="17">The sequence shown here is derived from an EMBL/GenBank/DDBJ whole genome shotgun (WGS) entry which is preliminary data.</text>
</comment>
<keyword evidence="3" id="KW-0343">GTPase activation</keyword>
<accession>A0ABD3WKW3</accession>
<dbReference type="Pfam" id="PF00612">
    <property type="entry name" value="IQ"/>
    <property type="match status" value="2"/>
</dbReference>
<keyword evidence="6 10" id="KW-0067">ATP-binding</keyword>
<dbReference type="Gene3D" id="1.25.40.530">
    <property type="entry name" value="MyTH4 domain"/>
    <property type="match status" value="2"/>
</dbReference>
<dbReference type="PROSITE" id="PS51016">
    <property type="entry name" value="MYTH4"/>
    <property type="match status" value="2"/>
</dbReference>
<feature type="region of interest" description="Disordered" evidence="12">
    <location>
        <begin position="857"/>
        <end position="910"/>
    </location>
</feature>
<evidence type="ECO:0000256" key="8">
    <source>
        <dbReference type="ARBA" id="ARBA00023175"/>
    </source>
</evidence>
<dbReference type="InterPro" id="IPR000857">
    <property type="entry name" value="MyTH4_dom"/>
</dbReference>
<keyword evidence="18" id="KW-1185">Reference proteome</keyword>
<dbReference type="Pfam" id="PF00063">
    <property type="entry name" value="Myosin_head"/>
    <property type="match status" value="1"/>
</dbReference>
<dbReference type="PROSITE" id="PS50057">
    <property type="entry name" value="FERM_3"/>
    <property type="match status" value="2"/>
</dbReference>
<dbReference type="Pfam" id="PF00784">
    <property type="entry name" value="MyTH4"/>
    <property type="match status" value="2"/>
</dbReference>
<dbReference type="InterPro" id="IPR000299">
    <property type="entry name" value="FERM_domain"/>
</dbReference>
<feature type="region of interest" description="Actin-binding" evidence="10">
    <location>
        <begin position="548"/>
        <end position="570"/>
    </location>
</feature>
<dbReference type="GO" id="GO:0003774">
    <property type="term" value="F:cytoskeletal motor activity"/>
    <property type="evidence" value="ECO:0007669"/>
    <property type="project" value="UniProtKB-UniRule"/>
</dbReference>
<dbReference type="SUPFAM" id="SSF52540">
    <property type="entry name" value="P-loop containing nucleoside triphosphate hydrolases"/>
    <property type="match status" value="1"/>
</dbReference>
<feature type="domain" description="MyTH4" evidence="15">
    <location>
        <begin position="1131"/>
        <end position="1279"/>
    </location>
</feature>
<dbReference type="InterPro" id="IPR000159">
    <property type="entry name" value="RA_dom"/>
</dbReference>
<dbReference type="InterPro" id="IPR051724">
    <property type="entry name" value="Actin_motor_Myosin"/>
</dbReference>
<dbReference type="InterPro" id="IPR011993">
    <property type="entry name" value="PH-like_dom_sf"/>
</dbReference>
<evidence type="ECO:0000256" key="3">
    <source>
        <dbReference type="ARBA" id="ARBA00022468"/>
    </source>
</evidence>
<dbReference type="Gene3D" id="6.20.240.20">
    <property type="match status" value="1"/>
</dbReference>
<dbReference type="SUPFAM" id="SSF54236">
    <property type="entry name" value="Ubiquitin-like"/>
    <property type="match status" value="2"/>
</dbReference>
<dbReference type="PANTHER" id="PTHR46049">
    <property type="entry name" value="AGAP003327-PA"/>
    <property type="match status" value="1"/>
</dbReference>
<dbReference type="SUPFAM" id="SSF47031">
    <property type="entry name" value="Second domain of FERM"/>
    <property type="match status" value="2"/>
</dbReference>
<gene>
    <name evidence="17" type="ORF">ACJMK2_037577</name>
</gene>
<organism evidence="17 18">
    <name type="scientific">Sinanodonta woodiana</name>
    <name type="common">Chinese pond mussel</name>
    <name type="synonym">Anodonta woodiana</name>
    <dbReference type="NCBI Taxonomy" id="1069815"/>
    <lineage>
        <taxon>Eukaryota</taxon>
        <taxon>Metazoa</taxon>
        <taxon>Spiralia</taxon>
        <taxon>Lophotrochozoa</taxon>
        <taxon>Mollusca</taxon>
        <taxon>Bivalvia</taxon>
        <taxon>Autobranchia</taxon>
        <taxon>Heteroconchia</taxon>
        <taxon>Palaeoheterodonta</taxon>
        <taxon>Unionida</taxon>
        <taxon>Unionoidea</taxon>
        <taxon>Unionidae</taxon>
        <taxon>Unioninae</taxon>
        <taxon>Sinanodonta</taxon>
    </lineage>
</organism>
<feature type="compositionally biased region" description="Basic and acidic residues" evidence="12">
    <location>
        <begin position="857"/>
        <end position="870"/>
    </location>
</feature>
<dbReference type="Gene3D" id="1.20.120.720">
    <property type="entry name" value="Myosin VI head, motor domain, U50 subdomain"/>
    <property type="match status" value="1"/>
</dbReference>
<evidence type="ECO:0000259" key="16">
    <source>
        <dbReference type="PROSITE" id="PS51456"/>
    </source>
</evidence>
<sequence length="2180" mass="249752">MLNHTFSEQGSKDQTFTGSILVAVNPYKQLKIYEQDSILEYSGKKLSTVEPHIYAISEAAYQSLNTSRVNQSCIISGESGAGKTENTKFIMQYLCSVTNHTSFWVEQQILEANTVLEAFGNAKTVRNDNSSRFGKFVQVCFDDSSQIKGCIVQDYLLEQSRITFQSVHERNYHVFYQFVMGAQAVSEIRDRFHVQSIDSYFYLNQSGCYSLDGVNDLTMFDRLRLALNVLNVSEQMVEGIFTVLAAVLWLGNFRFQDVEGEKSELTEEDLDILAIVCDLLGFDFEKMTEALLFRQIQVRGTVTSIPFKIQEASENRHAMAKALYSRTFAWLVDAINKCTNPGQHQSRFIGILDIFGFENFKTNSFEQLCINYTNEKLHRFFNHYVFALEQETYRQEDISFDHITFTDNSLCVELIEKPPRCILKILDEECRFPQGTDKSYLLKQHTEFETHEYYIKGADRRTWEKEFGVRHYAGVVTYFAAGFLDKNKDTQQDQLFDLMHNSTNVFVQDLTRFQDLLGVRLEDLTGRATISRTTRGKPTVGDTFKHQLSALVDVLSTTNPWYVRCLKPNSKKLPNDYQTDEVLTQLKYSGMLDVIRIKREGYPVHVPVESFHEKYKCLLPSKLSNVESREEVRNILNTLKLPIHDWQVGKTKVFMKNSVFEPLEEMRLKFLCQRAIVIQKIWRGFVCKKDYIRKREATLVIQSYFRSFRHRMIFIRKRRAAIVIQSNVRGMQARALANYLREQKRLELERLRKEQEEFEKQMKEKAEADDIAIEESLQEAKEELNSLTNLIESVWTHYEPAISPHNLNLDQIFAFLQEERSNESKGLTEKKKTLDEITDELNVLNDLLSMDIQEQNDTEKGLGVDSEKSESLPPPPEVLGSRENLAEELLPPPPPEDNEQLPAPGCPPPPPPPILGGYVPAPPPPPPLPDVLQRCPSEFPNKPSSLTSDELEEIHLAIKEIEDIDITRPPILPPPPRIPPPPPPPEALGMEKKVKETGEVDIRKSLTIEVPVNPNLQGVKSPTALESLSPKMEQRLSSLMNGPSVPDSSKKSAMANGGIAMSPKGPRSAMTESFIEMDDSGSSYDILDYAEKYFNDHPREFGGTIIKTLKKRRNPGEQKEFFTKLEMLKYCKSGLIPTSHIHLHDTENIILACNIFKDLTKCLKDESNEESMLSVIQNIVKTGIERIELRDEILCQLIRQTNDNPDQNGLLLAWMFMCLCTASFSPSKALHKYLVSYIKGNVHDQLISKYAKQCLKQVTVPRATARKYPPSSMEIMSVRNLNPLVCKVHFMDGKMKAVTIMSCDTTTDVLGNVAKKIGLQSVEGWALYEVTSDYERYVRAYEYVADVLALWEQQDRLSISLSKYETVSKKGPKMAMGGHQDAKLVFRKRVYRYINEIPNDPVEYHLLYAEAVQKVVKDEFSVSDKVALQLAGLQAQVILGNYEEGKDHRYKEVEQYLCKRILTQPGRDWNEEVAAAHRHYGKGKTELEAKVWYLTCVRQFPLYGCTLFPIVHRGLWSHSSDAVLAINMDGIKFVRTKDKSVIYDFKYCEIESISLDPNDNYITLELKNDVATNCPQRCFMFETHQKEDVVNLISSYSPAHASWLKTDSDSLKKVKMTDEEKLKLYEDLVRARRTLSESRLLHRPVQEQNANFFRSTLRRLTKSKMERLRGSFTSNSMGQFDVSYWSYTKVGIKQSLTSVSDPGMEDLAIKMFNSILIYSGVVDSGGEYENIDHKEMIQTVIEKCMENDCLTNEFYLQLIKQTTDHPEPNSQVNKRNWQLMAVATTNIMPPNTRVLRYLQCHLKKCSLDTSTEEGKFARFCNKCLARTQEKKKRKFPPSFQEIEFTLMRKPINQKMYLPNGEYRIIEFDSAATCGEVIKTVKAKIGMRSDAECFALYEVVGVSDRSMTSDERLSDTISKWERLAKGCGQKDMRLVFKKRLFIDPYLNPIDPVECDMVFHQLLEDLFERRIPLNPEDAVRLCALKVQSEMTEMKGEIDYSSVIRILPRDMRSSVMLEDVAAMHKSLVDLMPSQAILQFIEVLKTWPLFGATIFEVSQNYTSSLPKTLLLAVHERGVHLLEQKTFKVLQSHEYTDVLHTSPAIKSVMMIVGDVAKGNKFMFSTNQASQIAHLIKDYMEELKARSILKPPSADSAAFANRISRCSTVFIEDEYDDIMASMLACV</sequence>
<evidence type="ECO:0000256" key="1">
    <source>
        <dbReference type="ARBA" id="ARBA00004496"/>
    </source>
</evidence>
<dbReference type="Pfam" id="PF00373">
    <property type="entry name" value="FERM_M"/>
    <property type="match status" value="2"/>
</dbReference>
<dbReference type="Gene3D" id="1.20.58.530">
    <property type="match status" value="1"/>
</dbReference>
<dbReference type="PROSITE" id="PS50200">
    <property type="entry name" value="RA"/>
    <property type="match status" value="2"/>
</dbReference>
<dbReference type="SMART" id="SM00242">
    <property type="entry name" value="MYSc"/>
    <property type="match status" value="1"/>
</dbReference>
<evidence type="ECO:0000256" key="11">
    <source>
        <dbReference type="SAM" id="Coils"/>
    </source>
</evidence>
<evidence type="ECO:0000259" key="14">
    <source>
        <dbReference type="PROSITE" id="PS50200"/>
    </source>
</evidence>
<dbReference type="GO" id="GO:0005524">
    <property type="term" value="F:ATP binding"/>
    <property type="evidence" value="ECO:0007669"/>
    <property type="project" value="UniProtKB-UniRule"/>
</dbReference>
<dbReference type="InterPro" id="IPR036961">
    <property type="entry name" value="Kinesin_motor_dom_sf"/>
</dbReference>
<evidence type="ECO:0000256" key="6">
    <source>
        <dbReference type="ARBA" id="ARBA00022840"/>
    </source>
</evidence>
<feature type="domain" description="FERM" evidence="13">
    <location>
        <begin position="1284"/>
        <end position="1607"/>
    </location>
</feature>
<name>A0ABD3WKW3_SINWO</name>
<keyword evidence="5 10" id="KW-0547">Nucleotide-binding</keyword>
<dbReference type="InterPro" id="IPR019749">
    <property type="entry name" value="Band_41_domain"/>
</dbReference>
<feature type="domain" description="Ras-associating" evidence="14">
    <location>
        <begin position="1282"/>
        <end position="1366"/>
    </location>
</feature>
<feature type="domain" description="Myosin motor" evidence="16">
    <location>
        <begin position="1"/>
        <end position="668"/>
    </location>
</feature>
<dbReference type="CDD" id="cd14883">
    <property type="entry name" value="MYSc_Myo22"/>
    <property type="match status" value="1"/>
</dbReference>
<keyword evidence="11" id="KW-0175">Coiled coil</keyword>
<feature type="domain" description="FERM" evidence="13">
    <location>
        <begin position="1851"/>
        <end position="2141"/>
    </location>
</feature>
<dbReference type="PROSITE" id="PS50096">
    <property type="entry name" value="IQ"/>
    <property type="match status" value="2"/>
</dbReference>
<dbReference type="SMART" id="SM00139">
    <property type="entry name" value="MyTH4"/>
    <property type="match status" value="2"/>
</dbReference>
<dbReference type="InterPro" id="IPR000048">
    <property type="entry name" value="IQ_motif_EF-hand-BS"/>
</dbReference>